<proteinExistence type="predicted"/>
<evidence type="ECO:0000313" key="2">
    <source>
        <dbReference type="Proteomes" id="UP000625210"/>
    </source>
</evidence>
<comment type="caution">
    <text evidence="1">The sequence shown here is derived from an EMBL/GenBank/DDBJ whole genome shotgun (WGS) entry which is preliminary data.</text>
</comment>
<name>A0A8J2Y8Y8_9BACL</name>
<dbReference type="AlphaFoldDB" id="A0A8J2Y8Y8"/>
<reference evidence="1" key="2">
    <citation type="submission" date="2020-09" db="EMBL/GenBank/DDBJ databases">
        <authorList>
            <person name="Sun Q."/>
            <person name="Zhou Y."/>
        </authorList>
    </citation>
    <scope>NUCLEOTIDE SEQUENCE</scope>
    <source>
        <strain evidence="1">CGMCC 1.15179</strain>
    </source>
</reference>
<evidence type="ECO:0000313" key="1">
    <source>
        <dbReference type="EMBL" id="GGE11669.1"/>
    </source>
</evidence>
<dbReference type="RefSeq" id="WP_188646930.1">
    <property type="nucleotide sequence ID" value="NZ_BMHQ01000003.1"/>
</dbReference>
<accession>A0A8J2Y8Y8</accession>
<organism evidence="1 2">
    <name type="scientific">Marinithermofilum abyssi</name>
    <dbReference type="NCBI Taxonomy" id="1571185"/>
    <lineage>
        <taxon>Bacteria</taxon>
        <taxon>Bacillati</taxon>
        <taxon>Bacillota</taxon>
        <taxon>Bacilli</taxon>
        <taxon>Bacillales</taxon>
        <taxon>Thermoactinomycetaceae</taxon>
        <taxon>Marinithermofilum</taxon>
    </lineage>
</organism>
<protein>
    <submittedName>
        <fullName evidence="1">Uncharacterized protein</fullName>
    </submittedName>
</protein>
<dbReference type="EMBL" id="BMHQ01000003">
    <property type="protein sequence ID" value="GGE11669.1"/>
    <property type="molecule type" value="Genomic_DNA"/>
</dbReference>
<dbReference type="Proteomes" id="UP000625210">
    <property type="component" value="Unassembled WGS sequence"/>
</dbReference>
<gene>
    <name evidence="1" type="ORF">GCM10011571_11310</name>
</gene>
<sequence length="82" mass="9685">MSNQEQSSQPQNLPQEMELPYADYGYTPYYSYEGAPLQTSFEPETEYGELDAQTNIFFPPFFPPFFPIFPFFGPPFFGPFWW</sequence>
<keyword evidence="2" id="KW-1185">Reference proteome</keyword>
<reference evidence="1" key="1">
    <citation type="journal article" date="2014" name="Int. J. Syst. Evol. Microbiol.">
        <title>Complete genome sequence of Corynebacterium casei LMG S-19264T (=DSM 44701T), isolated from a smear-ripened cheese.</title>
        <authorList>
            <consortium name="US DOE Joint Genome Institute (JGI-PGF)"/>
            <person name="Walter F."/>
            <person name="Albersmeier A."/>
            <person name="Kalinowski J."/>
            <person name="Ruckert C."/>
        </authorList>
    </citation>
    <scope>NUCLEOTIDE SEQUENCE</scope>
    <source>
        <strain evidence="1">CGMCC 1.15179</strain>
    </source>
</reference>